<dbReference type="PANTHER" id="PTHR39201">
    <property type="entry name" value="EXPORTED PROTEIN-RELATED"/>
    <property type="match status" value="1"/>
</dbReference>
<gene>
    <name evidence="1" type="ORF">AWB82_03094</name>
</gene>
<sequence length="175" mass="19517">MTTEASIMPKVLVVCYSRSGRTRALGEALAARLHADFEEITEPHGRPGPVGVLRALADTVLRCEVRISPSQKDVAAYDVVVIGTPVWAGTLSAPVRAWLATNRRKLRHVAFFCTRNLRRESQVFADMARLTGKQPVACCTLAAHVRAEDERRVVDVFVERIERKLVRIDNLKWAA</sequence>
<evidence type="ECO:0000313" key="2">
    <source>
        <dbReference type="Proteomes" id="UP000054596"/>
    </source>
</evidence>
<name>A0A158AW30_9BURK</name>
<dbReference type="EMBL" id="FCOJ02000019">
    <property type="protein sequence ID" value="SAK61953.1"/>
    <property type="molecule type" value="Genomic_DNA"/>
</dbReference>
<organism evidence="1 2">
    <name type="scientific">Caballeronia glebae</name>
    <dbReference type="NCBI Taxonomy" id="1777143"/>
    <lineage>
        <taxon>Bacteria</taxon>
        <taxon>Pseudomonadati</taxon>
        <taxon>Pseudomonadota</taxon>
        <taxon>Betaproteobacteria</taxon>
        <taxon>Burkholderiales</taxon>
        <taxon>Burkholderiaceae</taxon>
        <taxon>Caballeronia</taxon>
    </lineage>
</organism>
<keyword evidence="2" id="KW-1185">Reference proteome</keyword>
<dbReference type="STRING" id="1777143.AWB82_03094"/>
<reference evidence="1" key="1">
    <citation type="submission" date="2016-01" db="EMBL/GenBank/DDBJ databases">
        <authorList>
            <person name="Peeters C."/>
        </authorList>
    </citation>
    <scope>NUCLEOTIDE SEQUENCE [LARGE SCALE GENOMIC DNA]</scope>
    <source>
        <strain evidence="1">LMG 29325</strain>
    </source>
</reference>
<dbReference type="Proteomes" id="UP000054596">
    <property type="component" value="Unassembled WGS sequence"/>
</dbReference>
<dbReference type="SUPFAM" id="SSF52218">
    <property type="entry name" value="Flavoproteins"/>
    <property type="match status" value="1"/>
</dbReference>
<protein>
    <submittedName>
        <fullName evidence="1">Flavodoxin</fullName>
    </submittedName>
</protein>
<proteinExistence type="predicted"/>
<dbReference type="AlphaFoldDB" id="A0A158AW30"/>
<dbReference type="RefSeq" id="WP_235023306.1">
    <property type="nucleotide sequence ID" value="NZ_FCOJ02000019.1"/>
</dbReference>
<evidence type="ECO:0000313" key="1">
    <source>
        <dbReference type="EMBL" id="SAK61953.1"/>
    </source>
</evidence>
<dbReference type="InterPro" id="IPR029039">
    <property type="entry name" value="Flavoprotein-like_sf"/>
</dbReference>
<dbReference type="Gene3D" id="3.40.50.360">
    <property type="match status" value="1"/>
</dbReference>
<accession>A0A158AW30</accession>
<dbReference type="PANTHER" id="PTHR39201:SF1">
    <property type="entry name" value="FLAVODOXIN-LIKE DOMAIN-CONTAINING PROTEIN"/>
    <property type="match status" value="1"/>
</dbReference>
<comment type="caution">
    <text evidence="1">The sequence shown here is derived from an EMBL/GenBank/DDBJ whole genome shotgun (WGS) entry which is preliminary data.</text>
</comment>